<feature type="domain" description="ERV/ALR sulfhydryl oxidase" evidence="8">
    <location>
        <begin position="23"/>
        <end position="125"/>
    </location>
</feature>
<dbReference type="PANTHER" id="PTHR12645:SF0">
    <property type="entry name" value="FAD-LINKED SULFHYDRYL OXIDASE ALR"/>
    <property type="match status" value="1"/>
</dbReference>
<evidence type="ECO:0000259" key="8">
    <source>
        <dbReference type="PROSITE" id="PS51324"/>
    </source>
</evidence>
<evidence type="ECO:0000256" key="7">
    <source>
        <dbReference type="RuleBase" id="RU371123"/>
    </source>
</evidence>
<keyword evidence="4 7" id="KW-0560">Oxidoreductase</keyword>
<dbReference type="EMBL" id="MN803438">
    <property type="protein sequence ID" value="QHR78533.1"/>
    <property type="molecule type" value="Genomic_DNA"/>
</dbReference>
<sequence>MNRYLKNRFSSEFVSVGARPSFNAFAPSEFGPNLWYTLHTAAASASDPLLPSEKEEWRAVLKGLPALIPCSVCKKHYKETLIGVDLKKVVNTKKSLFNFLTDIHNTVNIRTDKPRFDKEKAKHLYGYNKGPGLTLFVERGAKIFE</sequence>
<proteinExistence type="predicted"/>
<comment type="catalytic activity">
    <reaction evidence="6 7">
        <text>2 R'C(R)SH + O2 = R'C(R)S-S(R)CR' + H2O2</text>
        <dbReference type="Rhea" id="RHEA:17357"/>
        <dbReference type="ChEBI" id="CHEBI:15379"/>
        <dbReference type="ChEBI" id="CHEBI:16240"/>
        <dbReference type="ChEBI" id="CHEBI:16520"/>
        <dbReference type="ChEBI" id="CHEBI:17412"/>
        <dbReference type="EC" id="1.8.3.2"/>
    </reaction>
</comment>
<dbReference type="InterPro" id="IPR017905">
    <property type="entry name" value="ERV/ALR_sulphydryl_oxidase"/>
</dbReference>
<keyword evidence="2 7" id="KW-0285">Flavoprotein</keyword>
<keyword evidence="3 7" id="KW-0274">FAD</keyword>
<evidence type="ECO:0000313" key="10">
    <source>
        <dbReference type="Proteomes" id="UP000678193"/>
    </source>
</evidence>
<keyword evidence="10" id="KW-1185">Reference proteome</keyword>
<dbReference type="GO" id="GO:0050660">
    <property type="term" value="F:flavin adenine dinucleotide binding"/>
    <property type="evidence" value="ECO:0007669"/>
    <property type="project" value="TreeGrafter"/>
</dbReference>
<evidence type="ECO:0000256" key="4">
    <source>
        <dbReference type="ARBA" id="ARBA00023002"/>
    </source>
</evidence>
<accession>A0A6B9XML0</accession>
<dbReference type="Proteomes" id="UP000678193">
    <property type="component" value="Segment"/>
</dbReference>
<evidence type="ECO:0000256" key="2">
    <source>
        <dbReference type="ARBA" id="ARBA00022630"/>
    </source>
</evidence>
<keyword evidence="5" id="KW-1015">Disulfide bond</keyword>
<evidence type="ECO:0000256" key="3">
    <source>
        <dbReference type="ARBA" id="ARBA00022827"/>
    </source>
</evidence>
<dbReference type="PROSITE" id="PS51324">
    <property type="entry name" value="ERV_ALR"/>
    <property type="match status" value="1"/>
</dbReference>
<name>A0A6B9XML0_9VIRU</name>
<evidence type="ECO:0000313" key="9">
    <source>
        <dbReference type="EMBL" id="QHR78533.1"/>
    </source>
</evidence>
<dbReference type="EC" id="1.8.3.2" evidence="7"/>
<dbReference type="InterPro" id="IPR036774">
    <property type="entry name" value="ERV/ALR_sulphydryl_oxid_sf"/>
</dbReference>
<evidence type="ECO:0000256" key="1">
    <source>
        <dbReference type="ARBA" id="ARBA00001974"/>
    </source>
</evidence>
<dbReference type="GeneID" id="65103284"/>
<dbReference type="InterPro" id="IPR039799">
    <property type="entry name" value="ALR/ERV"/>
</dbReference>
<dbReference type="Gene3D" id="1.20.120.310">
    <property type="entry name" value="ERV/ALR sulfhydryl oxidase domain"/>
    <property type="match status" value="1"/>
</dbReference>
<evidence type="ECO:0000256" key="6">
    <source>
        <dbReference type="ARBA" id="ARBA00048864"/>
    </source>
</evidence>
<dbReference type="Pfam" id="PF04777">
    <property type="entry name" value="Evr1_Alr"/>
    <property type="match status" value="1"/>
</dbReference>
<dbReference type="SUPFAM" id="SSF69000">
    <property type="entry name" value="FAD-dependent thiol oxidase"/>
    <property type="match status" value="1"/>
</dbReference>
<protein>
    <recommendedName>
        <fullName evidence="7">Sulfhydryl oxidase</fullName>
        <ecNumber evidence="7">1.8.3.2</ecNumber>
    </recommendedName>
</protein>
<dbReference type="PANTHER" id="PTHR12645">
    <property type="entry name" value="ALR/ERV"/>
    <property type="match status" value="1"/>
</dbReference>
<organism evidence="9 10">
    <name type="scientific">Lymphocystis disease virus 4</name>
    <dbReference type="NCBI Taxonomy" id="2704413"/>
    <lineage>
        <taxon>Viruses</taxon>
        <taxon>Varidnaviria</taxon>
        <taxon>Bamfordvirae</taxon>
        <taxon>Nucleocytoviricota</taxon>
        <taxon>Megaviricetes</taxon>
        <taxon>Pimascovirales</taxon>
        <taxon>Pimascovirales incertae sedis</taxon>
        <taxon>Iridoviridae</taxon>
        <taxon>Alphairidovirinae</taxon>
        <taxon>Lymphocystivirus</taxon>
        <taxon>Lymphocystivirus micropogonias1</taxon>
    </lineage>
</organism>
<dbReference type="RefSeq" id="YP_010087951.1">
    <property type="nucleotide sequence ID" value="NC_055603.1"/>
</dbReference>
<dbReference type="KEGG" id="vg:65103284"/>
<dbReference type="GO" id="GO:0016971">
    <property type="term" value="F:flavin-dependent sulfhydryl oxidase activity"/>
    <property type="evidence" value="ECO:0007669"/>
    <property type="project" value="InterPro"/>
</dbReference>
<comment type="cofactor">
    <cofactor evidence="1 7">
        <name>FAD</name>
        <dbReference type="ChEBI" id="CHEBI:57692"/>
    </cofactor>
</comment>
<reference evidence="9" key="1">
    <citation type="journal article" date="2020" name="Arch. Virol.">
        <title>Complete genome sequence and analysis of a novel lymphocystivirus detected in whitemouth croaker (Micropogonias furnieri): lymphocystis disease virus 4.</title>
        <authorList>
            <person name="Doszpoly A."/>
            <person name="Kajan G.L."/>
            <person name="Puentes R."/>
            <person name="Perretta A."/>
        </authorList>
    </citation>
    <scope>NUCLEOTIDE SEQUENCE</scope>
    <source>
        <strain evidence="9">LCDV-WC</strain>
    </source>
</reference>
<evidence type="ECO:0000256" key="5">
    <source>
        <dbReference type="ARBA" id="ARBA00023157"/>
    </source>
</evidence>